<feature type="transmembrane region" description="Helical" evidence="2">
    <location>
        <begin position="192"/>
        <end position="213"/>
    </location>
</feature>
<dbReference type="PANTHER" id="PTHR10906">
    <property type="entry name" value="SECY/SEC61-ALPHA FAMILY MEMBER"/>
    <property type="match status" value="1"/>
</dbReference>
<dbReference type="Gene3D" id="1.10.3370.10">
    <property type="entry name" value="SecY subunit domain"/>
    <property type="match status" value="1"/>
</dbReference>
<gene>
    <name evidence="3" type="ORF">AALA52_02685</name>
</gene>
<reference evidence="3 4" key="1">
    <citation type="submission" date="2024-03" db="EMBL/GenBank/DDBJ databases">
        <title>Mouse gut bacterial collection (mGBC) of GemPharmatech.</title>
        <authorList>
            <person name="He Y."/>
            <person name="Dong L."/>
            <person name="Wu D."/>
            <person name="Gao X."/>
            <person name="Lin Z."/>
        </authorList>
    </citation>
    <scope>NUCLEOTIDE SEQUENCE [LARGE SCALE GENOMIC DNA]</scope>
    <source>
        <strain evidence="3 4">61-15</strain>
    </source>
</reference>
<dbReference type="SUPFAM" id="SSF103491">
    <property type="entry name" value="Preprotein translocase SecY subunit"/>
    <property type="match status" value="1"/>
</dbReference>
<dbReference type="Proteomes" id="UP001565283">
    <property type="component" value="Unassembled WGS sequence"/>
</dbReference>
<feature type="transmembrane region" description="Helical" evidence="2">
    <location>
        <begin position="344"/>
        <end position="365"/>
    </location>
</feature>
<keyword evidence="2" id="KW-0472">Membrane</keyword>
<protein>
    <submittedName>
        <fullName evidence="3">Accessory Sec system protein translocase subunit SecY2</fullName>
    </submittedName>
</protein>
<feature type="transmembrane region" description="Helical" evidence="2">
    <location>
        <begin position="64"/>
        <end position="83"/>
    </location>
</feature>
<feature type="transmembrane region" description="Helical" evidence="2">
    <location>
        <begin position="95"/>
        <end position="113"/>
    </location>
</feature>
<feature type="transmembrane region" description="Helical" evidence="2">
    <location>
        <begin position="371"/>
        <end position="389"/>
    </location>
</feature>
<proteinExistence type="inferred from homology"/>
<feature type="transmembrane region" description="Helical" evidence="2">
    <location>
        <begin position="164"/>
        <end position="180"/>
    </location>
</feature>
<feature type="transmembrane region" description="Helical" evidence="2">
    <location>
        <begin position="274"/>
        <end position="300"/>
    </location>
</feature>
<feature type="transmembrane region" description="Helical" evidence="2">
    <location>
        <begin position="133"/>
        <end position="152"/>
    </location>
</feature>
<evidence type="ECO:0000256" key="1">
    <source>
        <dbReference type="RuleBase" id="RU004349"/>
    </source>
</evidence>
<comment type="caution">
    <text evidence="3">The sequence shown here is derived from an EMBL/GenBank/DDBJ whole genome shotgun (WGS) entry which is preliminary data.</text>
</comment>
<keyword evidence="2" id="KW-1133">Transmembrane helix</keyword>
<keyword evidence="4" id="KW-1185">Reference proteome</keyword>
<dbReference type="Pfam" id="PF00344">
    <property type="entry name" value="SecY"/>
    <property type="match status" value="1"/>
</dbReference>
<evidence type="ECO:0000313" key="3">
    <source>
        <dbReference type="EMBL" id="MEY8443150.1"/>
    </source>
</evidence>
<evidence type="ECO:0000313" key="4">
    <source>
        <dbReference type="Proteomes" id="UP001565283"/>
    </source>
</evidence>
<dbReference type="InterPro" id="IPR023201">
    <property type="entry name" value="SecY_dom_sf"/>
</dbReference>
<name>A0ABV4D5H4_9LACT</name>
<dbReference type="PIRSF" id="PIRSF004557">
    <property type="entry name" value="SecY"/>
    <property type="match status" value="1"/>
</dbReference>
<accession>A0ABV4D5H4</accession>
<dbReference type="EMBL" id="JBCLSH010000005">
    <property type="protein sequence ID" value="MEY8443150.1"/>
    <property type="molecule type" value="Genomic_DNA"/>
</dbReference>
<sequence>MKEYSGAIKRFSVTLLILSIVQLGNHLNLPGTTPQVANNDGIMNFFASISAGKSGELTLFSLGLSPYMISFIVWNLFSLLEVDAIKSLSQKQSGLIVRAITLLFAILQAWATLRSFDGNIFYAHFPSFSQSQVDFFFLLLLTSGGMVIAYIADLNKDKGVGKQMILIFPGLLANMPRMLLTGGQDSALFSSVWGLVFIGGATVVMVYVTSILARSEYRIPVQQTAMTVAFKSSYIPIKVLTSGAFPFMFGITLFSMPQVMLFLPFFQNNNLMAYIVTTFFSYSTVQGILTFGLILGFLGFGFSHMNIRPFDIAKGLRGAGDYIFDVRPGRDTEKYIRQKLNRIIFLNNSFILLVSLTPLLVGLWYQPATVLSFYFSSLVMMVYFVHTMHEDIRFVLAKRHYVIF</sequence>
<evidence type="ECO:0000256" key="2">
    <source>
        <dbReference type="SAM" id="Phobius"/>
    </source>
</evidence>
<dbReference type="InterPro" id="IPR002208">
    <property type="entry name" value="SecY/SEC61-alpha"/>
</dbReference>
<dbReference type="RefSeq" id="WP_369947921.1">
    <property type="nucleotide sequence ID" value="NZ_JBCLSH010000005.1"/>
</dbReference>
<comment type="similarity">
    <text evidence="1">Belongs to the SecY/SEC61-alpha family.</text>
</comment>
<keyword evidence="2" id="KW-0812">Transmembrane</keyword>
<feature type="transmembrane region" description="Helical" evidence="2">
    <location>
        <begin position="7"/>
        <end position="24"/>
    </location>
</feature>
<feature type="transmembrane region" description="Helical" evidence="2">
    <location>
        <begin position="234"/>
        <end position="254"/>
    </location>
</feature>
<dbReference type="PRINTS" id="PR00303">
    <property type="entry name" value="SECYTRNLCASE"/>
</dbReference>
<organism evidence="3 4">
    <name type="scientific">Lactococcus ileimucosae</name>
    <dbReference type="NCBI Taxonomy" id="2941329"/>
    <lineage>
        <taxon>Bacteria</taxon>
        <taxon>Bacillati</taxon>
        <taxon>Bacillota</taxon>
        <taxon>Bacilli</taxon>
        <taxon>Lactobacillales</taxon>
        <taxon>Streptococcaceae</taxon>
        <taxon>Lactococcus</taxon>
    </lineage>
</organism>